<dbReference type="InterPro" id="IPR000524">
    <property type="entry name" value="Tscrpt_reg_HTH_GntR"/>
</dbReference>
<dbReference type="RefSeq" id="WP_068710158.1">
    <property type="nucleotide sequence ID" value="NZ_BAAAXQ010000053.1"/>
</dbReference>
<dbReference type="Gene3D" id="1.10.10.10">
    <property type="entry name" value="Winged helix-like DNA-binding domain superfamily/Winged helix DNA-binding domain"/>
    <property type="match status" value="1"/>
</dbReference>
<evidence type="ECO:0000259" key="4">
    <source>
        <dbReference type="PROSITE" id="PS50949"/>
    </source>
</evidence>
<sequence>MPKYKVIAQKLIQKINSDDMKQGDKLASIEELMKYFNVGKNTIIQVLTVLERQGYIYQVRGSGNFVRKHRRHGYINIMETSGLRNNLQGFNLDTKMLDLKVIKPTTEVMANLNIDEDEEVYYVRRLRSIEGRKFSVEESYYLKDVVPYLNQDIVEDSIFNYLVNDLKIKPGFTDQFLRVSKLNEADAKLLNLKAGDPTIFLESIFHLENGRAYDYSKVLYHYEETQFFIQGTGTMNL</sequence>
<dbReference type="SUPFAM" id="SSF64288">
    <property type="entry name" value="Chorismate lyase-like"/>
    <property type="match status" value="1"/>
</dbReference>
<dbReference type="Pfam" id="PF07702">
    <property type="entry name" value="UTRA"/>
    <property type="match status" value="1"/>
</dbReference>
<keyword evidence="2" id="KW-0238">DNA-binding</keyword>
<dbReference type="SUPFAM" id="SSF46785">
    <property type="entry name" value="Winged helix' DNA-binding domain"/>
    <property type="match status" value="1"/>
</dbReference>
<feature type="domain" description="HTH gntR-type" evidence="4">
    <location>
        <begin position="1"/>
        <end position="69"/>
    </location>
</feature>
<dbReference type="Pfam" id="PF00392">
    <property type="entry name" value="GntR"/>
    <property type="match status" value="1"/>
</dbReference>
<evidence type="ECO:0000256" key="2">
    <source>
        <dbReference type="ARBA" id="ARBA00023125"/>
    </source>
</evidence>
<organism evidence="5 6">
    <name type="scientific">Tetragenococcus solitarius</name>
    <dbReference type="NCBI Taxonomy" id="71453"/>
    <lineage>
        <taxon>Bacteria</taxon>
        <taxon>Bacillati</taxon>
        <taxon>Bacillota</taxon>
        <taxon>Bacilli</taxon>
        <taxon>Lactobacillales</taxon>
        <taxon>Enterococcaceae</taxon>
        <taxon>Tetragenococcus</taxon>
    </lineage>
</organism>
<accession>A0ABN3Y602</accession>
<comment type="caution">
    <text evidence="5">The sequence shown here is derived from an EMBL/GenBank/DDBJ whole genome shotgun (WGS) entry which is preliminary data.</text>
</comment>
<dbReference type="InterPro" id="IPR036390">
    <property type="entry name" value="WH_DNA-bd_sf"/>
</dbReference>
<dbReference type="InterPro" id="IPR028978">
    <property type="entry name" value="Chorismate_lyase_/UTRA_dom_sf"/>
</dbReference>
<dbReference type="CDD" id="cd07377">
    <property type="entry name" value="WHTH_GntR"/>
    <property type="match status" value="1"/>
</dbReference>
<dbReference type="PANTHER" id="PTHR44846:SF4">
    <property type="entry name" value="HTH GNTR-TYPE DOMAIN-CONTAINING PROTEIN"/>
    <property type="match status" value="1"/>
</dbReference>
<evidence type="ECO:0000313" key="6">
    <source>
        <dbReference type="Proteomes" id="UP001501577"/>
    </source>
</evidence>
<dbReference type="InterPro" id="IPR011663">
    <property type="entry name" value="UTRA"/>
</dbReference>
<dbReference type="PROSITE" id="PS50949">
    <property type="entry name" value="HTH_GNTR"/>
    <property type="match status" value="1"/>
</dbReference>
<keyword evidence="6" id="KW-1185">Reference proteome</keyword>
<dbReference type="SMART" id="SM00866">
    <property type="entry name" value="UTRA"/>
    <property type="match status" value="1"/>
</dbReference>
<proteinExistence type="predicted"/>
<protein>
    <submittedName>
        <fullName evidence="5">GntR family transcriptional regulator</fullName>
    </submittedName>
</protein>
<reference evidence="5 6" key="1">
    <citation type="journal article" date="2019" name="Int. J. Syst. Evol. Microbiol.">
        <title>The Global Catalogue of Microorganisms (GCM) 10K type strain sequencing project: providing services to taxonomists for standard genome sequencing and annotation.</title>
        <authorList>
            <consortium name="The Broad Institute Genomics Platform"/>
            <consortium name="The Broad Institute Genome Sequencing Center for Infectious Disease"/>
            <person name="Wu L."/>
            <person name="Ma J."/>
        </authorList>
    </citation>
    <scope>NUCLEOTIDE SEQUENCE [LARGE SCALE GENOMIC DNA]</scope>
    <source>
        <strain evidence="5 6">JCM 8736</strain>
    </source>
</reference>
<dbReference type="Proteomes" id="UP001501577">
    <property type="component" value="Unassembled WGS sequence"/>
</dbReference>
<keyword evidence="3" id="KW-0804">Transcription</keyword>
<dbReference type="InterPro" id="IPR036388">
    <property type="entry name" value="WH-like_DNA-bd_sf"/>
</dbReference>
<dbReference type="EMBL" id="BAAAXQ010000053">
    <property type="protein sequence ID" value="GAA3020101.1"/>
    <property type="molecule type" value="Genomic_DNA"/>
</dbReference>
<dbReference type="SMART" id="SM00345">
    <property type="entry name" value="HTH_GNTR"/>
    <property type="match status" value="1"/>
</dbReference>
<gene>
    <name evidence="5" type="ORF">GCM10019998_15530</name>
</gene>
<keyword evidence="1" id="KW-0805">Transcription regulation</keyword>
<evidence type="ECO:0000256" key="3">
    <source>
        <dbReference type="ARBA" id="ARBA00023163"/>
    </source>
</evidence>
<dbReference type="InterPro" id="IPR050679">
    <property type="entry name" value="Bact_HTH_transcr_reg"/>
</dbReference>
<dbReference type="PANTHER" id="PTHR44846">
    <property type="entry name" value="MANNOSYL-D-GLYCERATE TRANSPORT/METABOLISM SYSTEM REPRESSOR MNGR-RELATED"/>
    <property type="match status" value="1"/>
</dbReference>
<evidence type="ECO:0000256" key="1">
    <source>
        <dbReference type="ARBA" id="ARBA00023015"/>
    </source>
</evidence>
<name>A0ABN3Y602_9ENTE</name>
<dbReference type="Gene3D" id="3.40.1410.10">
    <property type="entry name" value="Chorismate lyase-like"/>
    <property type="match status" value="1"/>
</dbReference>
<evidence type="ECO:0000313" key="5">
    <source>
        <dbReference type="EMBL" id="GAA3020101.1"/>
    </source>
</evidence>